<gene>
    <name evidence="7" type="ORF">Q9L58_008283</name>
</gene>
<dbReference type="Proteomes" id="UP001447188">
    <property type="component" value="Unassembled WGS sequence"/>
</dbReference>
<dbReference type="InterPro" id="IPR008331">
    <property type="entry name" value="Ferritin_DPS_dom"/>
</dbReference>
<dbReference type="PANTHER" id="PTHR11431:SF75">
    <property type="entry name" value="FERRITIN"/>
    <property type="match status" value="1"/>
</dbReference>
<name>A0ABR3GA73_9PEZI</name>
<dbReference type="InterPro" id="IPR012347">
    <property type="entry name" value="Ferritin-like"/>
</dbReference>
<comment type="caution">
    <text evidence="7">The sequence shown here is derived from an EMBL/GenBank/DDBJ whole genome shotgun (WGS) entry which is preliminary data.</text>
</comment>
<evidence type="ECO:0000313" key="7">
    <source>
        <dbReference type="EMBL" id="KAL0632854.1"/>
    </source>
</evidence>
<evidence type="ECO:0000259" key="6">
    <source>
        <dbReference type="PROSITE" id="PS50905"/>
    </source>
</evidence>
<accession>A0ABR3GA73</accession>
<reference evidence="7 8" key="1">
    <citation type="submission" date="2024-02" db="EMBL/GenBank/DDBJ databases">
        <title>Discinaceae phylogenomics.</title>
        <authorList>
            <person name="Dirks A.C."/>
            <person name="James T.Y."/>
        </authorList>
    </citation>
    <scope>NUCLEOTIDE SEQUENCE [LARGE SCALE GENOMIC DNA]</scope>
    <source>
        <strain evidence="7 8">ACD0624</strain>
    </source>
</reference>
<keyword evidence="2 5" id="KW-0409">Iron storage</keyword>
<sequence>MSESCGSDQARGVIKDISNLNIDDLVRISSFSPECVQSMHDHIHLEYKTWYAFKKLAADCSRSNIALHGFAMFFARAAIECLADAVYLEKYLVQRGGVVQPTDIPAPKARYTICWSDNPVEPLGPLRECLKMEREILEDTNRLCQVADKAHDYALQETIARRFLEKETKHVKNMGDMLQEVARVAKVPGHGLYHLDKELRVKLGKTPWSKSNKPHSVDHLLEHMASEMASASSI</sequence>
<dbReference type="Pfam" id="PF00210">
    <property type="entry name" value="Ferritin"/>
    <property type="match status" value="1"/>
</dbReference>
<dbReference type="InterPro" id="IPR001519">
    <property type="entry name" value="Ferritin"/>
</dbReference>
<keyword evidence="5" id="KW-0560">Oxidoreductase</keyword>
<dbReference type="SUPFAM" id="SSF47240">
    <property type="entry name" value="Ferritin-like"/>
    <property type="match status" value="1"/>
</dbReference>
<dbReference type="InterPro" id="IPR009078">
    <property type="entry name" value="Ferritin-like_SF"/>
</dbReference>
<evidence type="ECO:0000313" key="8">
    <source>
        <dbReference type="Proteomes" id="UP001447188"/>
    </source>
</evidence>
<dbReference type="Gene3D" id="1.20.1260.10">
    <property type="match status" value="1"/>
</dbReference>
<comment type="function">
    <text evidence="5">Stores iron in a soluble, non-toxic, readily available form. Important for iron homeostasis. Iron is taken up in the ferrous form and deposited as ferric hydroxides after oxidation.</text>
</comment>
<protein>
    <recommendedName>
        <fullName evidence="5">Ferritin</fullName>
        <ecNumber evidence="5">1.16.3.1</ecNumber>
    </recommendedName>
</protein>
<keyword evidence="3 5" id="KW-0479">Metal-binding</keyword>
<organism evidence="7 8">
    <name type="scientific">Discina gigas</name>
    <dbReference type="NCBI Taxonomy" id="1032678"/>
    <lineage>
        <taxon>Eukaryota</taxon>
        <taxon>Fungi</taxon>
        <taxon>Dikarya</taxon>
        <taxon>Ascomycota</taxon>
        <taxon>Pezizomycotina</taxon>
        <taxon>Pezizomycetes</taxon>
        <taxon>Pezizales</taxon>
        <taxon>Discinaceae</taxon>
        <taxon>Discina</taxon>
    </lineage>
</organism>
<evidence type="ECO:0000256" key="4">
    <source>
        <dbReference type="ARBA" id="ARBA00023004"/>
    </source>
</evidence>
<evidence type="ECO:0000256" key="2">
    <source>
        <dbReference type="ARBA" id="ARBA00022434"/>
    </source>
</evidence>
<evidence type="ECO:0000256" key="5">
    <source>
        <dbReference type="RuleBase" id="RU361145"/>
    </source>
</evidence>
<proteinExistence type="inferred from homology"/>
<dbReference type="PANTHER" id="PTHR11431">
    <property type="entry name" value="FERRITIN"/>
    <property type="match status" value="1"/>
</dbReference>
<keyword evidence="8" id="KW-1185">Reference proteome</keyword>
<dbReference type="InterPro" id="IPR009040">
    <property type="entry name" value="Ferritin-like_diiron"/>
</dbReference>
<evidence type="ECO:0000256" key="3">
    <source>
        <dbReference type="ARBA" id="ARBA00022723"/>
    </source>
</evidence>
<comment type="catalytic activity">
    <reaction evidence="5">
        <text>4 Fe(2+) + O2 + 4 H(+) = 4 Fe(3+) + 2 H2O</text>
        <dbReference type="Rhea" id="RHEA:11148"/>
        <dbReference type="ChEBI" id="CHEBI:15377"/>
        <dbReference type="ChEBI" id="CHEBI:15378"/>
        <dbReference type="ChEBI" id="CHEBI:15379"/>
        <dbReference type="ChEBI" id="CHEBI:29033"/>
        <dbReference type="ChEBI" id="CHEBI:29034"/>
        <dbReference type="EC" id="1.16.3.1"/>
    </reaction>
</comment>
<feature type="domain" description="Ferritin-like diiron" evidence="6">
    <location>
        <begin position="29"/>
        <end position="185"/>
    </location>
</feature>
<dbReference type="EC" id="1.16.3.1" evidence="5"/>
<evidence type="ECO:0000256" key="1">
    <source>
        <dbReference type="ARBA" id="ARBA00007513"/>
    </source>
</evidence>
<keyword evidence="4 5" id="KW-0408">Iron</keyword>
<dbReference type="PROSITE" id="PS50905">
    <property type="entry name" value="FERRITIN_LIKE"/>
    <property type="match status" value="1"/>
</dbReference>
<comment type="similarity">
    <text evidence="1 5">Belongs to the ferritin family.</text>
</comment>
<dbReference type="EMBL" id="JBBBZM010000148">
    <property type="protein sequence ID" value="KAL0632854.1"/>
    <property type="molecule type" value="Genomic_DNA"/>
</dbReference>